<evidence type="ECO:0000313" key="2">
    <source>
        <dbReference type="Proteomes" id="UP000828251"/>
    </source>
</evidence>
<dbReference type="AlphaFoldDB" id="A0A9D3VJE6"/>
<protein>
    <submittedName>
        <fullName evidence="1">Uncharacterized protein</fullName>
    </submittedName>
</protein>
<gene>
    <name evidence="1" type="ORF">J1N35_023370</name>
</gene>
<comment type="caution">
    <text evidence="1">The sequence shown here is derived from an EMBL/GenBank/DDBJ whole genome shotgun (WGS) entry which is preliminary data.</text>
</comment>
<organism evidence="1 2">
    <name type="scientific">Gossypium stocksii</name>
    <dbReference type="NCBI Taxonomy" id="47602"/>
    <lineage>
        <taxon>Eukaryota</taxon>
        <taxon>Viridiplantae</taxon>
        <taxon>Streptophyta</taxon>
        <taxon>Embryophyta</taxon>
        <taxon>Tracheophyta</taxon>
        <taxon>Spermatophyta</taxon>
        <taxon>Magnoliopsida</taxon>
        <taxon>eudicotyledons</taxon>
        <taxon>Gunneridae</taxon>
        <taxon>Pentapetalae</taxon>
        <taxon>rosids</taxon>
        <taxon>malvids</taxon>
        <taxon>Malvales</taxon>
        <taxon>Malvaceae</taxon>
        <taxon>Malvoideae</taxon>
        <taxon>Gossypium</taxon>
    </lineage>
</organism>
<accession>A0A9D3VJE6</accession>
<keyword evidence="2" id="KW-1185">Reference proteome</keyword>
<evidence type="ECO:0000313" key="1">
    <source>
        <dbReference type="EMBL" id="KAH1083609.1"/>
    </source>
</evidence>
<proteinExistence type="predicted"/>
<name>A0A9D3VJE6_9ROSI</name>
<dbReference type="EMBL" id="JAIQCV010000007">
    <property type="protein sequence ID" value="KAH1083609.1"/>
    <property type="molecule type" value="Genomic_DNA"/>
</dbReference>
<sequence length="106" mass="11736">MVRVDVHGQARDSGTGNQPSEIDLFAVWFANLLENLGNSSHADHVKPTSVTGQSAKPVTMAQDMPDRGLSIRCGSFSSRELARFKELLEKLIRLKPGWLDNEDIET</sequence>
<dbReference type="Proteomes" id="UP000828251">
    <property type="component" value="Unassembled WGS sequence"/>
</dbReference>
<reference evidence="1 2" key="1">
    <citation type="journal article" date="2021" name="Plant Biotechnol. J.">
        <title>Multi-omics assisted identification of the key and species-specific regulatory components of drought-tolerant mechanisms in Gossypium stocksii.</title>
        <authorList>
            <person name="Yu D."/>
            <person name="Ke L."/>
            <person name="Zhang D."/>
            <person name="Wu Y."/>
            <person name="Sun Y."/>
            <person name="Mei J."/>
            <person name="Sun J."/>
            <person name="Sun Y."/>
        </authorList>
    </citation>
    <scope>NUCLEOTIDE SEQUENCE [LARGE SCALE GENOMIC DNA]</scope>
    <source>
        <strain evidence="2">cv. E1</strain>
        <tissue evidence="1">Leaf</tissue>
    </source>
</reference>